<proteinExistence type="predicted"/>
<evidence type="ECO:0000313" key="3">
    <source>
        <dbReference type="Proteomes" id="UP000269396"/>
    </source>
</evidence>
<accession>A0A183NNT9</accession>
<organism evidence="2 3">
    <name type="scientific">Schistosoma mattheei</name>
    <dbReference type="NCBI Taxonomy" id="31246"/>
    <lineage>
        <taxon>Eukaryota</taxon>
        <taxon>Metazoa</taxon>
        <taxon>Spiralia</taxon>
        <taxon>Lophotrochozoa</taxon>
        <taxon>Platyhelminthes</taxon>
        <taxon>Trematoda</taxon>
        <taxon>Digenea</taxon>
        <taxon>Strigeidida</taxon>
        <taxon>Schistosomatoidea</taxon>
        <taxon>Schistosomatidae</taxon>
        <taxon>Schistosoma</taxon>
    </lineage>
</organism>
<dbReference type="EMBL" id="UZAL01007868">
    <property type="protein sequence ID" value="VDO98997.1"/>
    <property type="molecule type" value="Genomic_DNA"/>
</dbReference>
<sequence length="50" mass="5861">MVPRDVTEVQPDYTEMKSRSSNHNHSVTESCRIIQVNKPQLVNYCKNNIR</sequence>
<gene>
    <name evidence="2" type="ORF">SMTD_LOCUS3775</name>
</gene>
<evidence type="ECO:0000313" key="2">
    <source>
        <dbReference type="EMBL" id="VDO98997.1"/>
    </source>
</evidence>
<dbReference type="AlphaFoldDB" id="A0A183NNT9"/>
<dbReference type="Proteomes" id="UP000269396">
    <property type="component" value="Unassembled WGS sequence"/>
</dbReference>
<feature type="region of interest" description="Disordered" evidence="1">
    <location>
        <begin position="1"/>
        <end position="27"/>
    </location>
</feature>
<evidence type="ECO:0000256" key="1">
    <source>
        <dbReference type="SAM" id="MobiDB-lite"/>
    </source>
</evidence>
<name>A0A183NNT9_9TREM</name>
<protein>
    <submittedName>
        <fullName evidence="2">Uncharacterized protein</fullName>
    </submittedName>
</protein>
<keyword evidence="3" id="KW-1185">Reference proteome</keyword>
<reference evidence="2 3" key="1">
    <citation type="submission" date="2018-11" db="EMBL/GenBank/DDBJ databases">
        <authorList>
            <consortium name="Pathogen Informatics"/>
        </authorList>
    </citation>
    <scope>NUCLEOTIDE SEQUENCE [LARGE SCALE GENOMIC DNA]</scope>
    <source>
        <strain>Denwood</strain>
        <strain evidence="3">Zambia</strain>
    </source>
</reference>